<reference evidence="2 3" key="1">
    <citation type="journal article" date="2016" name="Nat. Commun.">
        <title>Ectomycorrhizal ecology is imprinted in the genome of the dominant symbiotic fungus Cenococcum geophilum.</title>
        <authorList>
            <consortium name="DOE Joint Genome Institute"/>
            <person name="Peter M."/>
            <person name="Kohler A."/>
            <person name="Ohm R.A."/>
            <person name="Kuo A."/>
            <person name="Krutzmann J."/>
            <person name="Morin E."/>
            <person name="Arend M."/>
            <person name="Barry K.W."/>
            <person name="Binder M."/>
            <person name="Choi C."/>
            <person name="Clum A."/>
            <person name="Copeland A."/>
            <person name="Grisel N."/>
            <person name="Haridas S."/>
            <person name="Kipfer T."/>
            <person name="LaButti K."/>
            <person name="Lindquist E."/>
            <person name="Lipzen A."/>
            <person name="Maire R."/>
            <person name="Meier B."/>
            <person name="Mihaltcheva S."/>
            <person name="Molinier V."/>
            <person name="Murat C."/>
            <person name="Poggeler S."/>
            <person name="Quandt C.A."/>
            <person name="Sperisen C."/>
            <person name="Tritt A."/>
            <person name="Tisserant E."/>
            <person name="Crous P.W."/>
            <person name="Henrissat B."/>
            <person name="Nehls U."/>
            <person name="Egli S."/>
            <person name="Spatafora J.W."/>
            <person name="Grigoriev I.V."/>
            <person name="Martin F.M."/>
        </authorList>
    </citation>
    <scope>NUCLEOTIDE SEQUENCE [LARGE SCALE GENOMIC DNA]</scope>
    <source>
        <strain evidence="2 3">CBS 207.34</strain>
    </source>
</reference>
<dbReference type="Proteomes" id="UP000250140">
    <property type="component" value="Unassembled WGS sequence"/>
</dbReference>
<sequence length="220" mass="23846">MPQTAGGLAHLSTEDESQAIREASESSAQLIELCQPSAAEVLHLVRSSNVDILHLACHAELDLNDFSNTSLLFGLDLDAHTFDPLAVWEPRNIQDLSRSDQRPLRLAYLSACCTAQQYDPRLIDENIHLAAAFQLSGSPAVIGTLWEADDTAAVVVARTPYGELFRQGQACRAGIAEGQSGYHVAKALYFATATYRQRKVARGNPAEDALAWASFVHIGA</sequence>
<evidence type="ECO:0000259" key="1">
    <source>
        <dbReference type="Pfam" id="PF12770"/>
    </source>
</evidence>
<dbReference type="OrthoDB" id="9991317at2759"/>
<gene>
    <name evidence="2" type="ORF">AOQ84DRAFT_294153</name>
</gene>
<protein>
    <recommendedName>
        <fullName evidence="1">CHAT domain-containing protein</fullName>
    </recommendedName>
</protein>
<keyword evidence="3" id="KW-1185">Reference proteome</keyword>
<feature type="domain" description="CHAT" evidence="1">
    <location>
        <begin position="13"/>
        <end position="220"/>
    </location>
</feature>
<dbReference type="AlphaFoldDB" id="A0A8E2EZR9"/>
<organism evidence="2 3">
    <name type="scientific">Glonium stellatum</name>
    <dbReference type="NCBI Taxonomy" id="574774"/>
    <lineage>
        <taxon>Eukaryota</taxon>
        <taxon>Fungi</taxon>
        <taxon>Dikarya</taxon>
        <taxon>Ascomycota</taxon>
        <taxon>Pezizomycotina</taxon>
        <taxon>Dothideomycetes</taxon>
        <taxon>Pleosporomycetidae</taxon>
        <taxon>Gloniales</taxon>
        <taxon>Gloniaceae</taxon>
        <taxon>Glonium</taxon>
    </lineage>
</organism>
<dbReference type="Pfam" id="PF12770">
    <property type="entry name" value="CHAT"/>
    <property type="match status" value="1"/>
</dbReference>
<dbReference type="EMBL" id="KV749754">
    <property type="protein sequence ID" value="OCL07930.1"/>
    <property type="molecule type" value="Genomic_DNA"/>
</dbReference>
<accession>A0A8E2EZR9</accession>
<evidence type="ECO:0000313" key="2">
    <source>
        <dbReference type="EMBL" id="OCL07930.1"/>
    </source>
</evidence>
<dbReference type="InterPro" id="IPR024983">
    <property type="entry name" value="CHAT_dom"/>
</dbReference>
<proteinExistence type="predicted"/>
<name>A0A8E2EZR9_9PEZI</name>
<evidence type="ECO:0000313" key="3">
    <source>
        <dbReference type="Proteomes" id="UP000250140"/>
    </source>
</evidence>